<evidence type="ECO:0000256" key="6">
    <source>
        <dbReference type="ARBA" id="ARBA00022989"/>
    </source>
</evidence>
<evidence type="ECO:0000256" key="8">
    <source>
        <dbReference type="SAM" id="Phobius"/>
    </source>
</evidence>
<name>A0AA91ZTN1_9BACI</name>
<keyword evidence="5 8" id="KW-0812">Transmembrane</keyword>
<protein>
    <submittedName>
        <fullName evidence="9">Iron-siderophore ABC transporter permease</fullName>
    </submittedName>
</protein>
<dbReference type="GO" id="GO:0033214">
    <property type="term" value="P:siderophore-iron import into cell"/>
    <property type="evidence" value="ECO:0007669"/>
    <property type="project" value="TreeGrafter"/>
</dbReference>
<organism evidence="9 10">
    <name type="scientific">Bacillus pseudomycoides</name>
    <dbReference type="NCBI Taxonomy" id="64104"/>
    <lineage>
        <taxon>Bacteria</taxon>
        <taxon>Bacillati</taxon>
        <taxon>Bacillota</taxon>
        <taxon>Bacilli</taxon>
        <taxon>Bacillales</taxon>
        <taxon>Bacillaceae</taxon>
        <taxon>Bacillus</taxon>
        <taxon>Bacillus cereus group</taxon>
    </lineage>
</organism>
<feature type="transmembrane region" description="Helical" evidence="8">
    <location>
        <begin position="304"/>
        <end position="329"/>
    </location>
</feature>
<evidence type="ECO:0000256" key="3">
    <source>
        <dbReference type="ARBA" id="ARBA00022448"/>
    </source>
</evidence>
<dbReference type="Gene3D" id="1.10.3470.10">
    <property type="entry name" value="ABC transporter involved in vitamin B12 uptake, BtuC"/>
    <property type="match status" value="1"/>
</dbReference>
<keyword evidence="6 8" id="KW-1133">Transmembrane helix</keyword>
<accession>A0AA91ZTN1</accession>
<keyword evidence="7 8" id="KW-0472">Membrane</keyword>
<evidence type="ECO:0000256" key="5">
    <source>
        <dbReference type="ARBA" id="ARBA00022692"/>
    </source>
</evidence>
<evidence type="ECO:0000313" key="9">
    <source>
        <dbReference type="EMBL" id="PED83006.1"/>
    </source>
</evidence>
<dbReference type="CDD" id="cd06550">
    <property type="entry name" value="TM_ABC_iron-siderophores_like"/>
    <property type="match status" value="1"/>
</dbReference>
<dbReference type="SUPFAM" id="SSF81345">
    <property type="entry name" value="ABC transporter involved in vitamin B12 uptake, BtuC"/>
    <property type="match status" value="1"/>
</dbReference>
<evidence type="ECO:0000256" key="2">
    <source>
        <dbReference type="ARBA" id="ARBA00007935"/>
    </source>
</evidence>
<proteinExistence type="inferred from homology"/>
<feature type="transmembrane region" description="Helical" evidence="8">
    <location>
        <begin position="266"/>
        <end position="292"/>
    </location>
</feature>
<dbReference type="Proteomes" id="UP000221020">
    <property type="component" value="Unassembled WGS sequence"/>
</dbReference>
<feature type="transmembrane region" description="Helical" evidence="8">
    <location>
        <begin position="123"/>
        <end position="139"/>
    </location>
</feature>
<evidence type="ECO:0000256" key="7">
    <source>
        <dbReference type="ARBA" id="ARBA00023136"/>
    </source>
</evidence>
<dbReference type="InterPro" id="IPR037294">
    <property type="entry name" value="ABC_BtuC-like"/>
</dbReference>
<feature type="transmembrane region" description="Helical" evidence="8">
    <location>
        <begin position="146"/>
        <end position="166"/>
    </location>
</feature>
<gene>
    <name evidence="9" type="ORF">CON65_09100</name>
</gene>
<dbReference type="GO" id="GO:0022857">
    <property type="term" value="F:transmembrane transporter activity"/>
    <property type="evidence" value="ECO:0007669"/>
    <property type="project" value="InterPro"/>
</dbReference>
<dbReference type="Pfam" id="PF01032">
    <property type="entry name" value="FecCD"/>
    <property type="match status" value="1"/>
</dbReference>
<dbReference type="PANTHER" id="PTHR30472:SF1">
    <property type="entry name" value="FE(3+) DICITRATE TRANSPORT SYSTEM PERMEASE PROTEIN FECC-RELATED"/>
    <property type="match status" value="1"/>
</dbReference>
<sequence>MKPFQLSLVSQLSREWTALKEEQLESKRELFPYAPSVFKFIFFFLLLLVIASISVLFRVKGLTLSNLHEVFSADTKNLIYYTVWHVRMPRVLLAILIGAALAVAGCLLQGITRNPLSDPEIMGVNQGASCFVVLALLIFGDKDASFVILIAAFVGAAVGGSVVYSLAFRGEYTPSRLVLAGIAVSFFLGSVTTGSILLYETQLNEILYWMAGKLSGANWLDIKLTLVTAGPVIIITALLANQLNILALGEETARGLGINVLRIRRIFALIIVLLVGSGVAVAGPIGFVGLMVPHIARKIVGEDYRIIIPFSALLGANLLVFADFVAQWVSYPADTPVGVITALLGTPFFVYLMRRKRGAM</sequence>
<feature type="transmembrane region" description="Helical" evidence="8">
    <location>
        <begin position="37"/>
        <end position="57"/>
    </location>
</feature>
<feature type="transmembrane region" description="Helical" evidence="8">
    <location>
        <begin position="91"/>
        <end position="111"/>
    </location>
</feature>
<comment type="similarity">
    <text evidence="2">Belongs to the binding-protein-dependent transport system permease family. FecCD subfamily.</text>
</comment>
<evidence type="ECO:0000256" key="1">
    <source>
        <dbReference type="ARBA" id="ARBA00004651"/>
    </source>
</evidence>
<feature type="transmembrane region" description="Helical" evidence="8">
    <location>
        <begin position="178"/>
        <end position="199"/>
    </location>
</feature>
<evidence type="ECO:0000313" key="10">
    <source>
        <dbReference type="Proteomes" id="UP000221020"/>
    </source>
</evidence>
<keyword evidence="3" id="KW-0813">Transport</keyword>
<dbReference type="InterPro" id="IPR000522">
    <property type="entry name" value="ABC_transptr_permease_BtuC"/>
</dbReference>
<dbReference type="EMBL" id="NVOR01000022">
    <property type="protein sequence ID" value="PED83006.1"/>
    <property type="molecule type" value="Genomic_DNA"/>
</dbReference>
<comment type="subcellular location">
    <subcellularLocation>
        <location evidence="1">Cell membrane</location>
        <topology evidence="1">Multi-pass membrane protein</topology>
    </subcellularLocation>
</comment>
<dbReference type="GO" id="GO:0005886">
    <property type="term" value="C:plasma membrane"/>
    <property type="evidence" value="ECO:0007669"/>
    <property type="project" value="UniProtKB-SubCell"/>
</dbReference>
<feature type="transmembrane region" description="Helical" evidence="8">
    <location>
        <begin position="220"/>
        <end position="240"/>
    </location>
</feature>
<feature type="transmembrane region" description="Helical" evidence="8">
    <location>
        <begin position="335"/>
        <end position="353"/>
    </location>
</feature>
<dbReference type="AlphaFoldDB" id="A0AA91ZTN1"/>
<evidence type="ECO:0000256" key="4">
    <source>
        <dbReference type="ARBA" id="ARBA00022475"/>
    </source>
</evidence>
<dbReference type="FunFam" id="1.10.3470.10:FF:000001">
    <property type="entry name" value="Vitamin B12 ABC transporter permease BtuC"/>
    <property type="match status" value="1"/>
</dbReference>
<keyword evidence="4" id="KW-1003">Cell membrane</keyword>
<comment type="caution">
    <text evidence="9">The sequence shown here is derived from an EMBL/GenBank/DDBJ whole genome shotgun (WGS) entry which is preliminary data.</text>
</comment>
<dbReference type="PANTHER" id="PTHR30472">
    <property type="entry name" value="FERRIC ENTEROBACTIN TRANSPORT SYSTEM PERMEASE PROTEIN"/>
    <property type="match status" value="1"/>
</dbReference>
<reference evidence="9 10" key="1">
    <citation type="submission" date="2017-09" db="EMBL/GenBank/DDBJ databases">
        <title>Large-scale bioinformatics analysis of Bacillus genomes uncovers conserved roles of natural products in bacterial physiology.</title>
        <authorList>
            <consortium name="Agbiome Team Llc"/>
            <person name="Bleich R.M."/>
            <person name="Grubbs K.J."/>
            <person name="Santa Maria K.C."/>
            <person name="Allen S.E."/>
            <person name="Farag S."/>
            <person name="Shank E.A."/>
            <person name="Bowers A."/>
        </authorList>
    </citation>
    <scope>NUCLEOTIDE SEQUENCE [LARGE SCALE GENOMIC DNA]</scope>
    <source>
        <strain evidence="9 10">AFS092012</strain>
    </source>
</reference>